<dbReference type="OrthoDB" id="97893at2"/>
<evidence type="ECO:0000256" key="3">
    <source>
        <dbReference type="ARBA" id="ARBA00022452"/>
    </source>
</evidence>
<dbReference type="AlphaFoldDB" id="A0A5B9EHI4"/>
<keyword evidence="8" id="KW-1133">Transmembrane helix</keyword>
<keyword evidence="11" id="KW-1185">Reference proteome</keyword>
<dbReference type="InterPro" id="IPR008969">
    <property type="entry name" value="CarboxyPept-like_regulatory"/>
</dbReference>
<feature type="domain" description="TonB-dependent transporter Oar-like beta-barrel" evidence="9">
    <location>
        <begin position="301"/>
        <end position="1148"/>
    </location>
</feature>
<dbReference type="InterPro" id="IPR036942">
    <property type="entry name" value="Beta-barrel_TonB_sf"/>
</dbReference>
<comment type="subcellular location">
    <subcellularLocation>
        <location evidence="1">Cell outer membrane</location>
        <topology evidence="1">Multi-pass membrane protein</topology>
    </subcellularLocation>
</comment>
<name>A0A5B9EHI4_9BACT</name>
<feature type="transmembrane region" description="Helical" evidence="8">
    <location>
        <begin position="63"/>
        <end position="83"/>
    </location>
</feature>
<protein>
    <submittedName>
        <fullName evidence="10">TonB-dependent receptor</fullName>
    </submittedName>
</protein>
<dbReference type="Pfam" id="PF13620">
    <property type="entry name" value="CarboxypepD_reg"/>
    <property type="match status" value="1"/>
</dbReference>
<keyword evidence="3" id="KW-1134">Transmembrane beta strand</keyword>
<dbReference type="SUPFAM" id="SSF49464">
    <property type="entry name" value="Carboxypeptidase regulatory domain-like"/>
    <property type="match status" value="1"/>
</dbReference>
<gene>
    <name evidence="10" type="ORF">FTW19_18620</name>
</gene>
<dbReference type="Gene3D" id="2.60.40.1120">
    <property type="entry name" value="Carboxypeptidase-like, regulatory domain"/>
    <property type="match status" value="1"/>
</dbReference>
<evidence type="ECO:0000256" key="4">
    <source>
        <dbReference type="ARBA" id="ARBA00022692"/>
    </source>
</evidence>
<evidence type="ECO:0000256" key="2">
    <source>
        <dbReference type="ARBA" id="ARBA00022448"/>
    </source>
</evidence>
<dbReference type="GO" id="GO:0044718">
    <property type="term" value="P:siderophore transmembrane transport"/>
    <property type="evidence" value="ECO:0007669"/>
    <property type="project" value="TreeGrafter"/>
</dbReference>
<dbReference type="PANTHER" id="PTHR30069:SF29">
    <property type="entry name" value="HEMOGLOBIN AND HEMOGLOBIN-HAPTOGLOBIN-BINDING PROTEIN 1-RELATED"/>
    <property type="match status" value="1"/>
</dbReference>
<reference evidence="10 11" key="1">
    <citation type="submission" date="2019-08" db="EMBL/GenBank/DDBJ databases">
        <title>Complete genome sequence of Terriglobus albidus strain ORNL.</title>
        <authorList>
            <person name="Podar M."/>
        </authorList>
    </citation>
    <scope>NUCLEOTIDE SEQUENCE [LARGE SCALE GENOMIC DNA]</scope>
    <source>
        <strain evidence="10 11">ORNL</strain>
    </source>
</reference>
<dbReference type="EMBL" id="CP042806">
    <property type="protein sequence ID" value="QEE29817.1"/>
    <property type="molecule type" value="Genomic_DNA"/>
</dbReference>
<accession>A0A5B9EHI4</accession>
<evidence type="ECO:0000313" key="11">
    <source>
        <dbReference type="Proteomes" id="UP000321820"/>
    </source>
</evidence>
<evidence type="ECO:0000256" key="7">
    <source>
        <dbReference type="ARBA" id="ARBA00023237"/>
    </source>
</evidence>
<proteinExistence type="predicted"/>
<dbReference type="Proteomes" id="UP000321820">
    <property type="component" value="Chromosome"/>
</dbReference>
<keyword evidence="10" id="KW-0675">Receptor</keyword>
<evidence type="ECO:0000259" key="9">
    <source>
        <dbReference type="Pfam" id="PF25183"/>
    </source>
</evidence>
<keyword evidence="2" id="KW-0813">Transport</keyword>
<dbReference type="GO" id="GO:0015344">
    <property type="term" value="F:siderophore uptake transmembrane transporter activity"/>
    <property type="evidence" value="ECO:0007669"/>
    <property type="project" value="TreeGrafter"/>
</dbReference>
<dbReference type="Gene3D" id="2.170.130.10">
    <property type="entry name" value="TonB-dependent receptor, plug domain"/>
    <property type="match status" value="1"/>
</dbReference>
<dbReference type="Gene3D" id="2.40.170.20">
    <property type="entry name" value="TonB-dependent receptor, beta-barrel domain"/>
    <property type="match status" value="1"/>
</dbReference>
<keyword evidence="5" id="KW-0732">Signal</keyword>
<evidence type="ECO:0000313" key="10">
    <source>
        <dbReference type="EMBL" id="QEE29817.1"/>
    </source>
</evidence>
<keyword evidence="4 8" id="KW-0812">Transmembrane</keyword>
<dbReference type="InterPro" id="IPR037066">
    <property type="entry name" value="Plug_dom_sf"/>
</dbReference>
<sequence length="1157" mass="124941">MNRTISFSHVLEHFPCCWVSRKGRAAAFSLRKTPIDAEALLHTYRKNTLASLRRSRGDGRRSGLLFAAVVLCCTLLSSGPVFAQTFYASISGLVKDADGAVIPDVAVTVHENSTATDYKTVTNKSGAYRVSFLKPGSYTVRFERSGFAQYVTNAQNLVLNQELVVDTVLKPGATSEVVTVTGDSNTLNTVNAQIGGELSGQELVDLPETTGSKGANEFLITKTFAGASSTSQDYSNVNNLSLGGGRPVSNPIIIDGLPSNMGVDGTYGLIPTPDSTEELQVLTSPFSAQYGQTGGGAILTTTKSGTDKFHGSAFESYSSQALNARGYFTAPNAVIPAQSFNYFGGSLGGPVWIPRIFDGRKHRLYFFTDWENTLNNSASTLNTNVPTVEERSGDFSGPSALGGATPTVYDPNTTVVTNGKISRTAFKGNIIPTNRLDPVGMSILSFFPQPNCSYTVGAVTNNYCVNPVAHSSYLYNADRVDFNASDYDHIWAKFSRDGPTNQPVQFIPNAANTSAVNGWVDDHYEMSWSHIFSPRISNEARIGYVSEENFSRPQPAPAEIGLKGVPLTQFPSISTTQFASFGAGSYAKTRDGHIIVNDAVALQLGRHTLSIGGEVMRYAYSYYTPGVLSGSYGFTGTFSTANGQSGLGITDLELGLPASASISTTNTIFHENLNYFTGYIQDDYRLSEKLTINLGLRYEFDGPFSEKHNNMYTFNPNITDPTTNKLGGIQFAGYNGAPHSLIPNIYTGILPRAGFNYRLFRKTVVRGGYGIYQLPSIGFGTAGLTSASTVAVSFQSSNPGVTAPFQLSQGVPPYSPNADANGNPLIPTSLTKPSFSPTQLPQTAVLPYLQEWQFGVEHDLGHDWIAEVDYAGNHGVHLPISVPINQIQPSANCCFGLSTAQSLRPYPQFLTVTALKNGGATSYAAMYATLSHRWSNGVSVRAAYTWARSLDDVDGPSRANAVGVQNYYNLRAQWGTAMNNIPQRFSLSTVYAPPFGAGGKYLQNVPVLSQVIGHWKVSTVAQFQKGYPYFITQANQLGIFSGAQYVTKVGDPNISRGSRTVQKWFNTSAFALTPPNTLGNSPRAALYGPGQNVWDLSVMREIPLRERVVFALRVDAHNAFNHPQFSGLGTNISNANFGQVTGAQDPRSLLIVGRLRF</sequence>
<keyword evidence="7" id="KW-0998">Cell outer membrane</keyword>
<dbReference type="KEGG" id="talb:FTW19_18620"/>
<evidence type="ECO:0000256" key="1">
    <source>
        <dbReference type="ARBA" id="ARBA00004571"/>
    </source>
</evidence>
<evidence type="ECO:0000256" key="5">
    <source>
        <dbReference type="ARBA" id="ARBA00022729"/>
    </source>
</evidence>
<dbReference type="InterPro" id="IPR057601">
    <property type="entry name" value="Oar-like_b-barrel"/>
</dbReference>
<keyword evidence="6 8" id="KW-0472">Membrane</keyword>
<dbReference type="PANTHER" id="PTHR30069">
    <property type="entry name" value="TONB-DEPENDENT OUTER MEMBRANE RECEPTOR"/>
    <property type="match status" value="1"/>
</dbReference>
<evidence type="ECO:0000256" key="6">
    <source>
        <dbReference type="ARBA" id="ARBA00023136"/>
    </source>
</evidence>
<dbReference type="GO" id="GO:0009279">
    <property type="term" value="C:cell outer membrane"/>
    <property type="evidence" value="ECO:0007669"/>
    <property type="project" value="UniProtKB-SubCell"/>
</dbReference>
<dbReference type="Pfam" id="PF25183">
    <property type="entry name" value="OMP_b-brl_4"/>
    <property type="match status" value="1"/>
</dbReference>
<dbReference type="InterPro" id="IPR039426">
    <property type="entry name" value="TonB-dep_rcpt-like"/>
</dbReference>
<dbReference type="SUPFAM" id="SSF56935">
    <property type="entry name" value="Porins"/>
    <property type="match status" value="1"/>
</dbReference>
<organism evidence="10 11">
    <name type="scientific">Terriglobus albidus</name>
    <dbReference type="NCBI Taxonomy" id="1592106"/>
    <lineage>
        <taxon>Bacteria</taxon>
        <taxon>Pseudomonadati</taxon>
        <taxon>Acidobacteriota</taxon>
        <taxon>Terriglobia</taxon>
        <taxon>Terriglobales</taxon>
        <taxon>Acidobacteriaceae</taxon>
        <taxon>Terriglobus</taxon>
    </lineage>
</organism>
<evidence type="ECO:0000256" key="8">
    <source>
        <dbReference type="SAM" id="Phobius"/>
    </source>
</evidence>